<comment type="subcellular location">
    <subcellularLocation>
        <location evidence="2">Membrane</location>
    </subcellularLocation>
</comment>
<dbReference type="Pfam" id="PF00672">
    <property type="entry name" value="HAMP"/>
    <property type="match status" value="1"/>
</dbReference>
<dbReference type="Gene3D" id="3.30.565.10">
    <property type="entry name" value="Histidine kinase-like ATPase, C-terminal domain"/>
    <property type="match status" value="1"/>
</dbReference>
<dbReference type="Gene3D" id="1.10.287.130">
    <property type="match status" value="1"/>
</dbReference>
<dbReference type="PROSITE" id="PS50109">
    <property type="entry name" value="HIS_KIN"/>
    <property type="match status" value="1"/>
</dbReference>
<dbReference type="EC" id="2.7.13.3" evidence="3"/>
<dbReference type="InterPro" id="IPR005467">
    <property type="entry name" value="His_kinase_dom"/>
</dbReference>
<dbReference type="PROSITE" id="PS50885">
    <property type="entry name" value="HAMP"/>
    <property type="match status" value="1"/>
</dbReference>
<accession>A0A3D4VD15</accession>
<dbReference type="PRINTS" id="PR00344">
    <property type="entry name" value="BCTRLSENSOR"/>
</dbReference>
<evidence type="ECO:0000313" key="14">
    <source>
        <dbReference type="EMBL" id="HCT59020.1"/>
    </source>
</evidence>
<dbReference type="PANTHER" id="PTHR45436">
    <property type="entry name" value="SENSOR HISTIDINE KINASE YKOH"/>
    <property type="match status" value="1"/>
</dbReference>
<dbReference type="SMART" id="SM00387">
    <property type="entry name" value="HATPase_c"/>
    <property type="match status" value="1"/>
</dbReference>
<evidence type="ECO:0000256" key="6">
    <source>
        <dbReference type="ARBA" id="ARBA00022692"/>
    </source>
</evidence>
<dbReference type="Pfam" id="PF02518">
    <property type="entry name" value="HATPase_c"/>
    <property type="match status" value="1"/>
</dbReference>
<protein>
    <recommendedName>
        <fullName evidence="3">histidine kinase</fullName>
        <ecNumber evidence="3">2.7.13.3</ecNumber>
    </recommendedName>
</protein>
<evidence type="ECO:0000256" key="10">
    <source>
        <dbReference type="ARBA" id="ARBA00023136"/>
    </source>
</evidence>
<dbReference type="InterPro" id="IPR036097">
    <property type="entry name" value="HisK_dim/P_sf"/>
</dbReference>
<dbReference type="GO" id="GO:0000155">
    <property type="term" value="F:phosphorelay sensor kinase activity"/>
    <property type="evidence" value="ECO:0007669"/>
    <property type="project" value="InterPro"/>
</dbReference>
<keyword evidence="5" id="KW-0808">Transferase</keyword>
<dbReference type="InterPro" id="IPR050428">
    <property type="entry name" value="TCS_sensor_his_kinase"/>
</dbReference>
<gene>
    <name evidence="14" type="ORF">DGD08_17605</name>
</gene>
<name>A0A3D4VD15_9BACT</name>
<dbReference type="GO" id="GO:0005886">
    <property type="term" value="C:plasma membrane"/>
    <property type="evidence" value="ECO:0007669"/>
    <property type="project" value="TreeGrafter"/>
</dbReference>
<dbReference type="OMA" id="TPEKIMP"/>
<dbReference type="Gene3D" id="6.10.340.10">
    <property type="match status" value="1"/>
</dbReference>
<keyword evidence="7" id="KW-0418">Kinase</keyword>
<evidence type="ECO:0000256" key="3">
    <source>
        <dbReference type="ARBA" id="ARBA00012438"/>
    </source>
</evidence>
<keyword evidence="6 11" id="KW-0812">Transmembrane</keyword>
<comment type="catalytic activity">
    <reaction evidence="1">
        <text>ATP + protein L-histidine = ADP + protein N-phospho-L-histidine.</text>
        <dbReference type="EC" id="2.7.13.3"/>
    </reaction>
</comment>
<proteinExistence type="predicted"/>
<evidence type="ECO:0000256" key="2">
    <source>
        <dbReference type="ARBA" id="ARBA00004370"/>
    </source>
</evidence>
<keyword evidence="4" id="KW-0597">Phosphoprotein</keyword>
<dbReference type="SMART" id="SM00304">
    <property type="entry name" value="HAMP"/>
    <property type="match status" value="1"/>
</dbReference>
<dbReference type="SUPFAM" id="SSF47384">
    <property type="entry name" value="Homodimeric domain of signal transducing histidine kinase"/>
    <property type="match status" value="1"/>
</dbReference>
<dbReference type="PANTHER" id="PTHR45436:SF5">
    <property type="entry name" value="SENSOR HISTIDINE KINASE TRCS"/>
    <property type="match status" value="1"/>
</dbReference>
<evidence type="ECO:0000259" key="12">
    <source>
        <dbReference type="PROSITE" id="PS50109"/>
    </source>
</evidence>
<feature type="domain" description="HAMP" evidence="13">
    <location>
        <begin position="229"/>
        <end position="282"/>
    </location>
</feature>
<evidence type="ECO:0000256" key="8">
    <source>
        <dbReference type="ARBA" id="ARBA00022989"/>
    </source>
</evidence>
<dbReference type="InterPro" id="IPR003594">
    <property type="entry name" value="HATPase_dom"/>
</dbReference>
<dbReference type="SUPFAM" id="SSF55874">
    <property type="entry name" value="ATPase domain of HSP90 chaperone/DNA topoisomerase II/histidine kinase"/>
    <property type="match status" value="1"/>
</dbReference>
<dbReference type="FunFam" id="1.10.287.130:FF:000001">
    <property type="entry name" value="Two-component sensor histidine kinase"/>
    <property type="match status" value="1"/>
</dbReference>
<evidence type="ECO:0000256" key="11">
    <source>
        <dbReference type="SAM" id="Phobius"/>
    </source>
</evidence>
<evidence type="ECO:0000256" key="5">
    <source>
        <dbReference type="ARBA" id="ARBA00022679"/>
    </source>
</evidence>
<feature type="transmembrane region" description="Helical" evidence="11">
    <location>
        <begin position="12"/>
        <end position="35"/>
    </location>
</feature>
<dbReference type="CDD" id="cd00082">
    <property type="entry name" value="HisKA"/>
    <property type="match status" value="1"/>
</dbReference>
<dbReference type="SMART" id="SM00388">
    <property type="entry name" value="HisKA"/>
    <property type="match status" value="1"/>
</dbReference>
<keyword evidence="9" id="KW-0902">Two-component regulatory system</keyword>
<evidence type="ECO:0000256" key="7">
    <source>
        <dbReference type="ARBA" id="ARBA00022777"/>
    </source>
</evidence>
<evidence type="ECO:0000259" key="13">
    <source>
        <dbReference type="PROSITE" id="PS50885"/>
    </source>
</evidence>
<evidence type="ECO:0000256" key="1">
    <source>
        <dbReference type="ARBA" id="ARBA00000085"/>
    </source>
</evidence>
<dbReference type="EMBL" id="DPIY01000012">
    <property type="protein sequence ID" value="HCT59020.1"/>
    <property type="molecule type" value="Genomic_DNA"/>
</dbReference>
<dbReference type="Proteomes" id="UP000264071">
    <property type="component" value="Unassembled WGS sequence"/>
</dbReference>
<evidence type="ECO:0000313" key="15">
    <source>
        <dbReference type="Proteomes" id="UP000264071"/>
    </source>
</evidence>
<dbReference type="AlphaFoldDB" id="A0A3D4VD15"/>
<dbReference type="Pfam" id="PF00512">
    <property type="entry name" value="HisKA"/>
    <property type="match status" value="1"/>
</dbReference>
<evidence type="ECO:0000256" key="4">
    <source>
        <dbReference type="ARBA" id="ARBA00022553"/>
    </source>
</evidence>
<dbReference type="InterPro" id="IPR036890">
    <property type="entry name" value="HATPase_C_sf"/>
</dbReference>
<keyword evidence="10 11" id="KW-0472">Membrane</keyword>
<dbReference type="CDD" id="cd00075">
    <property type="entry name" value="HATPase"/>
    <property type="match status" value="1"/>
</dbReference>
<dbReference type="InterPro" id="IPR003661">
    <property type="entry name" value="HisK_dim/P_dom"/>
</dbReference>
<sequence length="517" mass="55381">MKPVRISILLRLTLWNASVLALVLTVFVVGGWFTLTQVVQERAITAVSESAQVVAGAVRAERRAIAARGEVEEERGATEQAVLRELRVGNLDIFITDEAAQMMAARQPRLPSDAASDGEEEHRVTLPQPVLMLLDAMRAGHDEDMARTLGTESGVAVRQVILADGPARVAMMRVVPEEHDSPEEPTLLVTALMSEAGDRLLLRQVRNTLILAIPAALLASILAGFAIARRSLAPLEAINVRTASITTANLDDRLPVVNPHDELGRLAQIINGLLGRVDLAFRTQRQFVADASHELRTPIAIIRGEADVTLRRTARTEAEYREALSVIQGESIRLTRIVEDLFLLARVDAGGPIATRDAVELPELAVDAVRSVRSLALSQEVTVTCEIEHAAGSAITSGDASLLRRLLINLLDNAIKHTPRGSTVRVVVDRDANDLILRVSDEGPGVPETIRAHVFERFVHGPKVTESSASTGAGLGLAIAQAIAQVHGGQITLAASPAVGATFEVRLPSPSPTGDIA</sequence>
<reference evidence="14 15" key="1">
    <citation type="journal article" date="2018" name="Nat. Biotechnol.">
        <title>A standardized bacterial taxonomy based on genome phylogeny substantially revises the tree of life.</title>
        <authorList>
            <person name="Parks D.H."/>
            <person name="Chuvochina M."/>
            <person name="Waite D.W."/>
            <person name="Rinke C."/>
            <person name="Skarshewski A."/>
            <person name="Chaumeil P.A."/>
            <person name="Hugenholtz P."/>
        </authorList>
    </citation>
    <scope>NUCLEOTIDE SEQUENCE [LARGE SCALE GENOMIC DNA]</scope>
    <source>
        <strain evidence="14">UBA8844</strain>
    </source>
</reference>
<keyword evidence="8 11" id="KW-1133">Transmembrane helix</keyword>
<feature type="domain" description="Histidine kinase" evidence="12">
    <location>
        <begin position="290"/>
        <end position="511"/>
    </location>
</feature>
<evidence type="ECO:0000256" key="9">
    <source>
        <dbReference type="ARBA" id="ARBA00023012"/>
    </source>
</evidence>
<feature type="transmembrane region" description="Helical" evidence="11">
    <location>
        <begin position="209"/>
        <end position="228"/>
    </location>
</feature>
<comment type="caution">
    <text evidence="14">The sequence shown here is derived from an EMBL/GenBank/DDBJ whole genome shotgun (WGS) entry which is preliminary data.</text>
</comment>
<dbReference type="InterPro" id="IPR003660">
    <property type="entry name" value="HAMP_dom"/>
</dbReference>
<organism evidence="14 15">
    <name type="scientific">Gemmatimonas aurantiaca</name>
    <dbReference type="NCBI Taxonomy" id="173480"/>
    <lineage>
        <taxon>Bacteria</taxon>
        <taxon>Pseudomonadati</taxon>
        <taxon>Gemmatimonadota</taxon>
        <taxon>Gemmatimonadia</taxon>
        <taxon>Gemmatimonadales</taxon>
        <taxon>Gemmatimonadaceae</taxon>
        <taxon>Gemmatimonas</taxon>
    </lineage>
</organism>
<dbReference type="InterPro" id="IPR004358">
    <property type="entry name" value="Sig_transdc_His_kin-like_C"/>
</dbReference>